<sequence length="288" mass="31147">MGNASGKEGGEIGNGDPSVRSEGDARGSRDNKCRVSSVESMGNTPPGSPGRSRSPLLFAPQVPVAPLQRAVNIPVFSQSMMDDSQGPLDLPSEKGIPTMITWSYGGDQVAVEGSWDNWTSRRPLQKCGKDHAIILVLPSGIYQYKFIVDGEWRYVPDFPCIADEMGVIMNILDVHDYVPENLDTVAEFEAPPSPESSYGQPYPVDEDFAKDPALVPAQLHLTVLGAAHGDASAAPPAAGAAAEKPQHVVLNHLFIEKGWTSQSLVALGLTHRFRSKYVTVVLYKPLRR</sequence>
<evidence type="ECO:0000259" key="3">
    <source>
        <dbReference type="SMART" id="SM01010"/>
    </source>
</evidence>
<dbReference type="InterPro" id="IPR032640">
    <property type="entry name" value="AMPK1_CBM"/>
</dbReference>
<dbReference type="Gene3D" id="6.20.250.60">
    <property type="match status" value="1"/>
</dbReference>
<dbReference type="InterPro" id="IPR013783">
    <property type="entry name" value="Ig-like_fold"/>
</dbReference>
<dbReference type="Pfam" id="PF04739">
    <property type="entry name" value="AMPKBI"/>
    <property type="match status" value="1"/>
</dbReference>
<proteinExistence type="inferred from homology"/>
<feature type="domain" description="Association with the SNF1 complex (ASC)" evidence="3">
    <location>
        <begin position="191"/>
        <end position="286"/>
    </location>
</feature>
<dbReference type="InterPro" id="IPR014756">
    <property type="entry name" value="Ig_E-set"/>
</dbReference>
<evidence type="ECO:0000313" key="4">
    <source>
        <dbReference type="EMBL" id="CAA7399400.1"/>
    </source>
</evidence>
<feature type="compositionally biased region" description="Basic and acidic residues" evidence="2">
    <location>
        <begin position="19"/>
        <end position="33"/>
    </location>
</feature>
<keyword evidence="5" id="KW-1185">Reference proteome</keyword>
<dbReference type="OrthoDB" id="531008at2759"/>
<comment type="similarity">
    <text evidence="1">Belongs to the 5'-AMP-activated protein kinase beta subunit family.</text>
</comment>
<evidence type="ECO:0000256" key="2">
    <source>
        <dbReference type="SAM" id="MobiDB-lite"/>
    </source>
</evidence>
<name>A0A7I8KNM0_SPIIN</name>
<dbReference type="PANTHER" id="PTHR46316">
    <property type="entry name" value="SNF1-RELATED PROTEIN KINASE REGULATORY SUBUNIT BETA-1"/>
    <property type="match status" value="1"/>
</dbReference>
<evidence type="ECO:0000256" key="1">
    <source>
        <dbReference type="ARBA" id="ARBA00010926"/>
    </source>
</evidence>
<dbReference type="PANTHER" id="PTHR46316:SF9">
    <property type="entry name" value="SNF1-RELATED PROTEIN KINASE REGULATORY SUBUNIT BETA-1"/>
    <property type="match status" value="1"/>
</dbReference>
<dbReference type="SUPFAM" id="SSF81296">
    <property type="entry name" value="E set domains"/>
    <property type="match status" value="1"/>
</dbReference>
<dbReference type="Pfam" id="PF16561">
    <property type="entry name" value="AMPK1_CBM"/>
    <property type="match status" value="1"/>
</dbReference>
<dbReference type="InterPro" id="IPR037256">
    <property type="entry name" value="ASC_dom_sf"/>
</dbReference>
<organism evidence="4 5">
    <name type="scientific">Spirodela intermedia</name>
    <name type="common">Intermediate duckweed</name>
    <dbReference type="NCBI Taxonomy" id="51605"/>
    <lineage>
        <taxon>Eukaryota</taxon>
        <taxon>Viridiplantae</taxon>
        <taxon>Streptophyta</taxon>
        <taxon>Embryophyta</taxon>
        <taxon>Tracheophyta</taxon>
        <taxon>Spermatophyta</taxon>
        <taxon>Magnoliopsida</taxon>
        <taxon>Liliopsida</taxon>
        <taxon>Araceae</taxon>
        <taxon>Lemnoideae</taxon>
        <taxon>Spirodela</taxon>
    </lineage>
</organism>
<reference evidence="4" key="1">
    <citation type="submission" date="2020-02" db="EMBL/GenBank/DDBJ databases">
        <authorList>
            <person name="Scholz U."/>
            <person name="Mascher M."/>
            <person name="Fiebig A."/>
        </authorList>
    </citation>
    <scope>NUCLEOTIDE SEQUENCE</scope>
</reference>
<dbReference type="SMART" id="SM01010">
    <property type="entry name" value="AMPKBI"/>
    <property type="match status" value="1"/>
</dbReference>
<protein>
    <recommendedName>
        <fullName evidence="3">Association with the SNF1 complex (ASC) domain-containing protein</fullName>
    </recommendedName>
</protein>
<dbReference type="GO" id="GO:0009507">
    <property type="term" value="C:chloroplast"/>
    <property type="evidence" value="ECO:0007669"/>
    <property type="project" value="UniProtKB-ARBA"/>
</dbReference>
<gene>
    <name evidence="4" type="ORF">SI8410_07010070</name>
</gene>
<accession>A0A7I8KNM0</accession>
<dbReference type="AlphaFoldDB" id="A0A7I8KNM0"/>
<dbReference type="CDD" id="cd02859">
    <property type="entry name" value="E_set_AMPKbeta_like_N"/>
    <property type="match status" value="1"/>
</dbReference>
<dbReference type="SUPFAM" id="SSF160219">
    <property type="entry name" value="AMPKBI-like"/>
    <property type="match status" value="1"/>
</dbReference>
<dbReference type="InterPro" id="IPR043554">
    <property type="entry name" value="KINB"/>
</dbReference>
<feature type="region of interest" description="Disordered" evidence="2">
    <location>
        <begin position="1"/>
        <end position="56"/>
    </location>
</feature>
<evidence type="ECO:0000313" key="5">
    <source>
        <dbReference type="Proteomes" id="UP000663760"/>
    </source>
</evidence>
<dbReference type="Gene3D" id="2.60.40.10">
    <property type="entry name" value="Immunoglobulins"/>
    <property type="match status" value="1"/>
</dbReference>
<dbReference type="InterPro" id="IPR006828">
    <property type="entry name" value="ASC_dom"/>
</dbReference>
<dbReference type="EMBL" id="LR746270">
    <property type="protein sequence ID" value="CAA7399400.1"/>
    <property type="molecule type" value="Genomic_DNA"/>
</dbReference>
<dbReference type="Proteomes" id="UP000663760">
    <property type="component" value="Chromosome 7"/>
</dbReference>